<evidence type="ECO:0000313" key="1">
    <source>
        <dbReference type="EMBL" id="MDF9627994.1"/>
    </source>
</evidence>
<evidence type="ECO:0008006" key="3">
    <source>
        <dbReference type="Google" id="ProtNLM"/>
    </source>
</evidence>
<name>A0AAW6Q5M5_9BACT</name>
<dbReference type="EMBL" id="JARPQC010000009">
    <property type="protein sequence ID" value="MDF9627994.1"/>
    <property type="molecule type" value="Genomic_DNA"/>
</dbReference>
<dbReference type="PROSITE" id="PS51257">
    <property type="entry name" value="PROKAR_LIPOPROTEIN"/>
    <property type="match status" value="1"/>
</dbReference>
<dbReference type="RefSeq" id="WP_277446918.1">
    <property type="nucleotide sequence ID" value="NZ_JARPQC010000009.1"/>
</dbReference>
<protein>
    <recommendedName>
        <fullName evidence="3">Lipoprotein</fullName>
    </recommendedName>
</protein>
<evidence type="ECO:0000313" key="2">
    <source>
        <dbReference type="Proteomes" id="UP001176114"/>
    </source>
</evidence>
<proteinExistence type="predicted"/>
<accession>A0AAW6Q5M5</accession>
<organism evidence="1 2">
    <name type="scientific">Mesomycoplasma ovipneumoniae</name>
    <dbReference type="NCBI Taxonomy" id="29562"/>
    <lineage>
        <taxon>Bacteria</taxon>
        <taxon>Bacillati</taxon>
        <taxon>Mycoplasmatota</taxon>
        <taxon>Mycoplasmoidales</taxon>
        <taxon>Metamycoplasmataceae</taxon>
        <taxon>Mesomycoplasma</taxon>
    </lineage>
</organism>
<dbReference type="AlphaFoldDB" id="A0AAW6Q5M5"/>
<sequence length="489" mass="58268">MKIKHFFSKFIVISSLTLPFFLSSCGQFFNLVSTKPKPRPSLDEDNHKYSGDYFLNLLDKHYEENNVKRATFSPLNYFYSLQKQNKDSKAAQNKTRNYFLGNKNSIDIYTLEEFQKNIVDKSKEITKEANIDRFVSADSIKKEFEEKFLNGRTIEETLKNNNILIMEHFGEKSLLSARHYYFDDKVDRYINMTPFRADDIHYNHFTNLGIVPVFNPYFTVVLYPKDKKIYFHYNFNKADTETLVTKTRKIYHDLEKRYLLPNYLKNKAFYDIFDEIKSIQKKNKIQFFKLKQPYDKVAEKLDPWANNFFENKHGIIKNLEEFKDKIINRISKLDSSLKIDENEFINDFQTKVFKGEKLENIFKNSNIFIYETWEKFVYGSPQSYYLNSDNKNSDNKNSDNKSATVEFENIIITKEENNNIFLEPISHSDYSFNAFSRFFTKSKFNKVAFQILIVPKEKNIIFNKNINRLKTLESVIKNYLPEWKTEKTG</sequence>
<reference evidence="1" key="1">
    <citation type="submission" date="2023-03" db="EMBL/GenBank/DDBJ databases">
        <title>Comparative genome analysis of Brazilian Mesomycoplasma ovipneumoniae isolated from healthy and pneumonic sheep.</title>
        <authorList>
            <person name="Gaeta N."/>
            <person name="Timenetsky J."/>
            <person name="Ganda E."/>
            <person name="Gregory L."/>
        </authorList>
    </citation>
    <scope>NUCLEOTIDE SEQUENCE</scope>
    <source>
        <strain evidence="1">USP-SP475</strain>
    </source>
</reference>
<comment type="caution">
    <text evidence="1">The sequence shown here is derived from an EMBL/GenBank/DDBJ whole genome shotgun (WGS) entry which is preliminary data.</text>
</comment>
<gene>
    <name evidence="1" type="ORF">P5716_03290</name>
</gene>
<dbReference type="Proteomes" id="UP001176114">
    <property type="component" value="Unassembled WGS sequence"/>
</dbReference>